<evidence type="ECO:0000313" key="2">
    <source>
        <dbReference type="EMBL" id="MBP2372700.1"/>
    </source>
</evidence>
<dbReference type="Pfam" id="PF14542">
    <property type="entry name" value="Acetyltransf_CG"/>
    <property type="match status" value="1"/>
</dbReference>
<gene>
    <name evidence="2" type="ORF">JOF46_000612</name>
</gene>
<reference evidence="2 3" key="1">
    <citation type="submission" date="2021-03" db="EMBL/GenBank/DDBJ databases">
        <title>Sequencing the genomes of 1000 actinobacteria strains.</title>
        <authorList>
            <person name="Klenk H.-P."/>
        </authorList>
    </citation>
    <scope>NUCLEOTIDE SEQUENCE [LARGE SCALE GENOMIC DNA]</scope>
    <source>
        <strain evidence="2 3">DSM 15454</strain>
    </source>
</reference>
<dbReference type="Proteomes" id="UP000766570">
    <property type="component" value="Unassembled WGS sequence"/>
</dbReference>
<dbReference type="InterPro" id="IPR031165">
    <property type="entry name" value="GNAT_YJDJ"/>
</dbReference>
<accession>A0ABS4W940</accession>
<dbReference type="Gene3D" id="3.40.630.30">
    <property type="match status" value="1"/>
</dbReference>
<dbReference type="PANTHER" id="PTHR31435">
    <property type="entry name" value="PROTEIN NATD1"/>
    <property type="match status" value="1"/>
</dbReference>
<evidence type="ECO:0000313" key="3">
    <source>
        <dbReference type="Proteomes" id="UP000766570"/>
    </source>
</evidence>
<dbReference type="InterPro" id="IPR016181">
    <property type="entry name" value="Acyl_CoA_acyltransferase"/>
</dbReference>
<organism evidence="2 3">
    <name type="scientific">Paeniglutamicibacter psychrophenolicus</name>
    <dbReference type="NCBI Taxonomy" id="257454"/>
    <lineage>
        <taxon>Bacteria</taxon>
        <taxon>Bacillati</taxon>
        <taxon>Actinomycetota</taxon>
        <taxon>Actinomycetes</taxon>
        <taxon>Micrococcales</taxon>
        <taxon>Micrococcaceae</taxon>
        <taxon>Paeniglutamicibacter</taxon>
    </lineage>
</organism>
<proteinExistence type="predicted"/>
<dbReference type="SUPFAM" id="SSF55729">
    <property type="entry name" value="Acyl-CoA N-acyltransferases (Nat)"/>
    <property type="match status" value="1"/>
</dbReference>
<feature type="domain" description="N-acetyltransferase" evidence="1">
    <location>
        <begin position="7"/>
        <end position="97"/>
    </location>
</feature>
<name>A0ABS4W940_9MICC</name>
<protein>
    <submittedName>
        <fullName evidence="2">GNAT family acetyltransferase</fullName>
    </submittedName>
</protein>
<comment type="caution">
    <text evidence="2">The sequence shown here is derived from an EMBL/GenBank/DDBJ whole genome shotgun (WGS) entry which is preliminary data.</text>
</comment>
<sequence>MSEIRIEHRPERLRYALLDGGKTIGAAHYRELETTGGIHRVFFHTLVDESYAGQGLASRLAAEALKDTVGQGHKIVAVCPYIKAWLLKHHEFDADLVKPTSEHLRILPQE</sequence>
<dbReference type="CDD" id="cd04301">
    <property type="entry name" value="NAT_SF"/>
    <property type="match status" value="1"/>
</dbReference>
<dbReference type="EMBL" id="JAGIOE010000001">
    <property type="protein sequence ID" value="MBP2372700.1"/>
    <property type="molecule type" value="Genomic_DNA"/>
</dbReference>
<evidence type="ECO:0000259" key="1">
    <source>
        <dbReference type="PROSITE" id="PS51729"/>
    </source>
</evidence>
<dbReference type="PANTHER" id="PTHR31435:SF10">
    <property type="entry name" value="BSR4717 PROTEIN"/>
    <property type="match status" value="1"/>
</dbReference>
<dbReference type="RefSeq" id="WP_209905978.1">
    <property type="nucleotide sequence ID" value="NZ_BAAAMI010000019.1"/>
</dbReference>
<dbReference type="PROSITE" id="PS51729">
    <property type="entry name" value="GNAT_YJDJ"/>
    <property type="match status" value="1"/>
</dbReference>
<keyword evidence="3" id="KW-1185">Reference proteome</keyword>
<dbReference type="InterPro" id="IPR045057">
    <property type="entry name" value="Gcn5-rel_NAT"/>
</dbReference>